<dbReference type="SUPFAM" id="SSF47384">
    <property type="entry name" value="Homodimeric domain of signal transducing histidine kinase"/>
    <property type="match status" value="1"/>
</dbReference>
<dbReference type="InterPro" id="IPR013767">
    <property type="entry name" value="PAS_fold"/>
</dbReference>
<evidence type="ECO:0000313" key="9">
    <source>
        <dbReference type="EMBL" id="MET4635378.1"/>
    </source>
</evidence>
<feature type="region of interest" description="Disordered" evidence="6">
    <location>
        <begin position="265"/>
        <end position="314"/>
    </location>
</feature>
<dbReference type="SUPFAM" id="SSF55874">
    <property type="entry name" value="ATPase domain of HSP90 chaperone/DNA topoisomerase II/histidine kinase"/>
    <property type="match status" value="1"/>
</dbReference>
<dbReference type="PANTHER" id="PTHR43047">
    <property type="entry name" value="TWO-COMPONENT HISTIDINE PROTEIN KINASE"/>
    <property type="match status" value="1"/>
</dbReference>
<dbReference type="InterPro" id="IPR004358">
    <property type="entry name" value="Sig_transdc_His_kin-like_C"/>
</dbReference>
<dbReference type="InterPro" id="IPR003661">
    <property type="entry name" value="HisK_dim/P_dom"/>
</dbReference>
<dbReference type="InterPro" id="IPR003594">
    <property type="entry name" value="HATPase_dom"/>
</dbReference>
<dbReference type="SMART" id="SM00091">
    <property type="entry name" value="PAS"/>
    <property type="match status" value="2"/>
</dbReference>
<dbReference type="Pfam" id="PF02518">
    <property type="entry name" value="HATPase_c"/>
    <property type="match status" value="1"/>
</dbReference>
<comment type="catalytic activity">
    <reaction evidence="1">
        <text>ATP + protein L-histidine = ADP + protein N-phospho-L-histidine.</text>
        <dbReference type="EC" id="2.7.13.3"/>
    </reaction>
</comment>
<comment type="caution">
    <text evidence="9">The sequence shown here is derived from an EMBL/GenBank/DDBJ whole genome shotgun (WGS) entry which is preliminary data.</text>
</comment>
<dbReference type="Pfam" id="PF00512">
    <property type="entry name" value="HisKA"/>
    <property type="match status" value="1"/>
</dbReference>
<dbReference type="RefSeq" id="WP_354552682.1">
    <property type="nucleotide sequence ID" value="NZ_JBEPSM010000002.1"/>
</dbReference>
<evidence type="ECO:0000256" key="6">
    <source>
        <dbReference type="SAM" id="MobiDB-lite"/>
    </source>
</evidence>
<evidence type="ECO:0000313" key="10">
    <source>
        <dbReference type="Proteomes" id="UP001549321"/>
    </source>
</evidence>
<protein>
    <recommendedName>
        <fullName evidence="2">histidine kinase</fullName>
        <ecNumber evidence="2">2.7.13.3</ecNumber>
    </recommendedName>
</protein>
<feature type="region of interest" description="Disordered" evidence="6">
    <location>
        <begin position="568"/>
        <end position="634"/>
    </location>
</feature>
<dbReference type="PANTHER" id="PTHR43047:SF72">
    <property type="entry name" value="OSMOSENSING HISTIDINE PROTEIN KINASE SLN1"/>
    <property type="match status" value="1"/>
</dbReference>
<sequence>MSARNLAYLDLSALPTVGPALLSARPTFVWAADGRRVLWANAAGADFFGVAELDRLLERRFSETFPSTLQIARFARALPKGATRMERISFATGGRLQSLAARCTRIALGDDSSAVLIALDAPRGPASSLSERAERLADALAAEDCLVAILDASGEVVAASGGLDALTAAESAIEALVAGIDRGEARLLKRVLRIDDVRRPAGVARFEQDDRRFHLLVVGPAERVRLEPVAVLSAPAPDEEAASEGAESVGAEPPALEPVAVATAPAEPVAAPEEPPAAAEPEPEKAAAPLPVEEPKSETEPFVDVESAAPPLERAPKSMADIVEAVSEAPAVEAPVPAATDMAPEKAAPSDAPPATPDGPEAAPVEPEPAAAAEAVGASPVEEQPGFRFEAPSTPVRFVFQMDSESRFSFVSPEFAAVVGPRSAAIVGVAWHTVAAERGLDPQGTIAALIARRDTWSGATLNWPVDGLDLRVSVDLAALPAFSRDRAFEGYRGFGVIRPVELRREPPVAAPRPVVVLPTRPPATEPSNVVRLPRAATLPADAERLSMPEQDAFRRIAVALGAKVEDAAKPVAETPPAEEAKGQDAPARAVEATVVPEPRGDAPAAPVDVAQTDTQSNQTSASADASAPAVPQDGAADMPEVEATETAVAPESAAVLAAELPTAEIAPAHEPEPVVEVVQAPEPALAGRVETPVARAPSPDRQLVEDLAAAGQKIAELEAILDTATDGVAVVDADGCIVRINRSAEALFGVDSAHVAGLPFTHLLAEESRKSALDYLEGLAQNGVASVLNDGREVIGRVPQGGLIPLFMTMGRLGETGKFCAVLRDITQWKNAEEELINARRAAETASMQKSDFLAKVSHEIRTPLNAIIGFSEVMMEERFGPIGTERYKEYLRDINVSGAHLMSLLNDLLDLSKIEAGKLDLNFEAVALNEIVMECVAMMQPQANRERIIIRTSLSSQVPSIVADPRSIRQIVLNLVSNAVKFTLAGGQVIVSTALEERGEVTLRIRDTGIGMSEKDVETALMPFRQIATSAKHRSDGTGLGLPLTKALVEANRAAFQIDSAVGQGTLIRVTFPATRVLAG</sequence>
<dbReference type="EC" id="2.7.13.3" evidence="2"/>
<organism evidence="9 10">
    <name type="scientific">Kaistia defluvii</name>
    <dbReference type="NCBI Taxonomy" id="410841"/>
    <lineage>
        <taxon>Bacteria</taxon>
        <taxon>Pseudomonadati</taxon>
        <taxon>Pseudomonadota</taxon>
        <taxon>Alphaproteobacteria</taxon>
        <taxon>Hyphomicrobiales</taxon>
        <taxon>Kaistiaceae</taxon>
        <taxon>Kaistia</taxon>
    </lineage>
</organism>
<dbReference type="InterPro" id="IPR000014">
    <property type="entry name" value="PAS"/>
</dbReference>
<dbReference type="CDD" id="cd00082">
    <property type="entry name" value="HisKA"/>
    <property type="match status" value="1"/>
</dbReference>
<dbReference type="InterPro" id="IPR036097">
    <property type="entry name" value="HisK_dim/P_sf"/>
</dbReference>
<keyword evidence="3" id="KW-0597">Phosphoprotein</keyword>
<dbReference type="PROSITE" id="PS50109">
    <property type="entry name" value="HIS_KIN"/>
    <property type="match status" value="1"/>
</dbReference>
<dbReference type="Proteomes" id="UP001549321">
    <property type="component" value="Unassembled WGS sequence"/>
</dbReference>
<keyword evidence="10" id="KW-1185">Reference proteome</keyword>
<dbReference type="EMBL" id="JBEPSM010000002">
    <property type="protein sequence ID" value="MET4635378.1"/>
    <property type="molecule type" value="Genomic_DNA"/>
</dbReference>
<dbReference type="Pfam" id="PF13188">
    <property type="entry name" value="PAS_8"/>
    <property type="match status" value="1"/>
</dbReference>
<evidence type="ECO:0000259" key="8">
    <source>
        <dbReference type="PROSITE" id="PS50112"/>
    </source>
</evidence>
<feature type="compositionally biased region" description="Low complexity" evidence="6">
    <location>
        <begin position="265"/>
        <end position="291"/>
    </location>
</feature>
<dbReference type="Gene3D" id="3.30.565.10">
    <property type="entry name" value="Histidine kinase-like ATPase, C-terminal domain"/>
    <property type="match status" value="1"/>
</dbReference>
<evidence type="ECO:0000256" key="1">
    <source>
        <dbReference type="ARBA" id="ARBA00000085"/>
    </source>
</evidence>
<evidence type="ECO:0000256" key="2">
    <source>
        <dbReference type="ARBA" id="ARBA00012438"/>
    </source>
</evidence>
<reference evidence="9 10" key="1">
    <citation type="submission" date="2024-06" db="EMBL/GenBank/DDBJ databases">
        <title>Sorghum-associated microbial communities from plants grown in Nebraska, USA.</title>
        <authorList>
            <person name="Schachtman D."/>
        </authorList>
    </citation>
    <scope>NUCLEOTIDE SEQUENCE [LARGE SCALE GENOMIC DNA]</scope>
    <source>
        <strain evidence="9 10">3207</strain>
    </source>
</reference>
<dbReference type="PRINTS" id="PR00344">
    <property type="entry name" value="BCTRLSENSOR"/>
</dbReference>
<evidence type="ECO:0000256" key="3">
    <source>
        <dbReference type="ARBA" id="ARBA00022553"/>
    </source>
</evidence>
<dbReference type="SMART" id="SM00387">
    <property type="entry name" value="HATPase_c"/>
    <property type="match status" value="1"/>
</dbReference>
<keyword evidence="4" id="KW-0808">Transferase</keyword>
<accession>A0ABV2R2M9</accession>
<dbReference type="InterPro" id="IPR036890">
    <property type="entry name" value="HATPase_C_sf"/>
</dbReference>
<dbReference type="PROSITE" id="PS50112">
    <property type="entry name" value="PAS"/>
    <property type="match status" value="1"/>
</dbReference>
<dbReference type="InterPro" id="IPR035965">
    <property type="entry name" value="PAS-like_dom_sf"/>
</dbReference>
<evidence type="ECO:0000256" key="4">
    <source>
        <dbReference type="ARBA" id="ARBA00022679"/>
    </source>
</evidence>
<keyword evidence="5" id="KW-0418">Kinase</keyword>
<name>A0ABV2R2M9_9HYPH</name>
<dbReference type="Gene3D" id="1.10.287.130">
    <property type="match status" value="1"/>
</dbReference>
<gene>
    <name evidence="9" type="ORF">ABIE08_003324</name>
</gene>
<feature type="domain" description="PAS" evidence="8">
    <location>
        <begin position="713"/>
        <end position="783"/>
    </location>
</feature>
<dbReference type="Pfam" id="PF00989">
    <property type="entry name" value="PAS"/>
    <property type="match status" value="1"/>
</dbReference>
<dbReference type="CDD" id="cd00130">
    <property type="entry name" value="PAS"/>
    <property type="match status" value="1"/>
</dbReference>
<feature type="compositionally biased region" description="Low complexity" evidence="6">
    <location>
        <begin position="358"/>
        <end position="379"/>
    </location>
</feature>
<dbReference type="Gene3D" id="3.30.450.20">
    <property type="entry name" value="PAS domain"/>
    <property type="match status" value="1"/>
</dbReference>
<dbReference type="SUPFAM" id="SSF55785">
    <property type="entry name" value="PYP-like sensor domain (PAS domain)"/>
    <property type="match status" value="1"/>
</dbReference>
<dbReference type="NCBIfam" id="TIGR00229">
    <property type="entry name" value="sensory_box"/>
    <property type="match status" value="1"/>
</dbReference>
<feature type="compositionally biased region" description="Low complexity" evidence="6">
    <location>
        <begin position="620"/>
        <end position="629"/>
    </location>
</feature>
<dbReference type="InterPro" id="IPR005467">
    <property type="entry name" value="His_kinase_dom"/>
</dbReference>
<evidence type="ECO:0000259" key="7">
    <source>
        <dbReference type="PROSITE" id="PS50109"/>
    </source>
</evidence>
<evidence type="ECO:0000256" key="5">
    <source>
        <dbReference type="ARBA" id="ARBA00022777"/>
    </source>
</evidence>
<proteinExistence type="predicted"/>
<feature type="domain" description="Histidine kinase" evidence="7">
    <location>
        <begin position="856"/>
        <end position="1077"/>
    </location>
</feature>
<dbReference type="SMART" id="SM00388">
    <property type="entry name" value="HisKA"/>
    <property type="match status" value="1"/>
</dbReference>
<feature type="region of interest" description="Disordered" evidence="6">
    <location>
        <begin position="340"/>
        <end position="379"/>
    </location>
</feature>